<dbReference type="FlyBase" id="FBgn0044067">
    <property type="gene designation" value="GATE\polyprotein"/>
</dbReference>
<feature type="compositionally biased region" description="Basic and acidic residues" evidence="1">
    <location>
        <begin position="1"/>
        <end position="16"/>
    </location>
</feature>
<dbReference type="GO" id="GO:0071897">
    <property type="term" value="P:DNA biosynthetic process"/>
    <property type="evidence" value="ECO:0007669"/>
    <property type="project" value="UniProtKB-ARBA"/>
</dbReference>
<sequence>MPIGDDKKKLSADKPRSIFSPQGPKSPRIPSISVKTPAQISDDCATPSKATVQRTAKNMAASDLALAKFISVSDAQANLRLRSTLRNPQLQPSRCLASVATKSEAYGTRLKRIRPLLRVPCVSRRAAASGMPILRASYSYCYSVYERCVAQLVDKIEQGHFSVHPKRTLRPRPTFPLAVGCLHAIQEFSQVTIFAGRFPDLLHAIYINNPRLTPFEKLFHLNAKTSGDAHAIVSISPLTKRGFSSAWENLIERFENKRLLVNSQLKILFNVQSIPQESGAALKVMQSTVQGCLTALELSGINTENWDCLLEYLCSSKLPKITLSLWEQSLHKKADIPTWGELNTFLTERHRTLEAIDDVRPSVPSQSHSKAMNSSGPSRDGKLASDLCNKENHPVRVCRVFSKWSVDDRSAYIKRKQLCLNYFAKGHQLRECKDRQSFTWWPASHVVAPKQPLFQQFKPFKSCKPNFRYSGQFRSKRASRCSKLFCHGSRAILLGSAIINSSHLGTNFKARALIDSGSEATFITEPLFNLIRLPFQVVQAQVSGLNQTVAAQFKNAAVSPSDLRLGRVAVGDDGLCPPSTSRKSAFLPNSAKFLRDLPDFPLADPKFYESAPIDVLIRSPHPASVLLSGAKTNICGSLLGQETIFRWVLTGPVSASAQSRIPLFRHRSPTRTIIHWTNSSQNLGRWRIYQQSCKRIRFHVRERVGKCLRRHQCGKYVVTLPFRDPEHIGCGLGHSRSWALAQFLKNEQRLKKDEALKARYDSVIQEYLDLKHMRQVLPTHDCNAYYMPHHAVLKPESVTTKLRVVFNASSPSSNGTSLNDILHAGPVLQSDLTVQILKWRDFRYVFSADIQKMYRQIWVDPKHTPFQRILFRNNRGEIRDFELKTVTFGVNCAPLLAIRVLQQLAADEELSHPKASNVIRNFMYVDDVLAGADSTEEAQLMVHELRDALNSSSSRQRWLSKRPLQRQVLSQIAKLFDPAGWLAPFIVRAKIFMQEIWLQELGWDENVPNDLFQRWLNFLQSYSVFEQIRIPRWLSFHPDFKVEHHGFCDASQKAYGAAIYVRGEVGSAIMVQLLTAKTRVAPVKTVSLPRLELCGALLLSEMAAAIIPQMPTINSKLYCWTDSTIVLAWLSKPACQWTTFVANRETKIAQATKTENWSHVQSEHNPADLASRGVSLQDLADSQLWWHGPTWLQNPRNQWPTQVNAPVTDLEKRALKVHLAKAPSEELLARFSKLEKALRVLAYVYRFIQRCRKQTSPSDVHLLATEIAAAERFLISNTQRREFPVEYHCLSEKRPVPSSSAILSMNPFLDPQGLIRACGRVAASESPQYNERHPVILPYNCLLSRLLAKFTHRTTLHGGNQLMVRLIRSKYWIPRIKNLMKAVVNSCKVCVIHKRRLQSQLMGVLPKERASFSRPFTVSAWITPVRDIKNYTGRACVITKGYVLVFVCFSTKAIHLEPTSDLTTEKFLAAFSRFVSRRGCPRQVQSDNGKTFVGAATLLSRDFLQAVKESVTNAYIHQEMQWQLFSGGTQYGRPLGSRRKKLQDAILQMHGHTKIHVRRTLHALGKNRSVP</sequence>
<dbReference type="SUPFAM" id="SSF56672">
    <property type="entry name" value="DNA/RNA polymerases"/>
    <property type="match status" value="1"/>
</dbReference>
<protein>
    <submittedName>
        <fullName evidence="4">Polyprotein</fullName>
    </submittedName>
</protein>
<dbReference type="InterPro" id="IPR005312">
    <property type="entry name" value="DUF1759"/>
</dbReference>
<organism evidence="4">
    <name type="scientific">Drosophila melanogaster</name>
    <name type="common">Fruit fly</name>
    <dbReference type="NCBI Taxonomy" id="7227"/>
    <lineage>
        <taxon>Eukaryota</taxon>
        <taxon>Metazoa</taxon>
        <taxon>Ecdysozoa</taxon>
        <taxon>Arthropoda</taxon>
        <taxon>Hexapoda</taxon>
        <taxon>Insecta</taxon>
        <taxon>Pterygota</taxon>
        <taxon>Neoptera</taxon>
        <taxon>Endopterygota</taxon>
        <taxon>Diptera</taxon>
        <taxon>Brachycera</taxon>
        <taxon>Muscomorpha</taxon>
        <taxon>Ephydroidea</taxon>
        <taxon>Drosophilidae</taxon>
        <taxon>Drosophila</taxon>
        <taxon>Sophophora</taxon>
    </lineage>
</organism>
<dbReference type="InterPro" id="IPR000477">
    <property type="entry name" value="RT_dom"/>
</dbReference>
<evidence type="ECO:0000259" key="3">
    <source>
        <dbReference type="Pfam" id="PF17921"/>
    </source>
</evidence>
<dbReference type="SUPFAM" id="SSF53098">
    <property type="entry name" value="Ribonuclease H-like"/>
    <property type="match status" value="1"/>
</dbReference>
<dbReference type="GO" id="GO:0003676">
    <property type="term" value="F:nucleic acid binding"/>
    <property type="evidence" value="ECO:0007669"/>
    <property type="project" value="InterPro"/>
</dbReference>
<accession>O76925</accession>
<dbReference type="Gene3D" id="3.10.10.10">
    <property type="entry name" value="HIV Type 1 Reverse Transcriptase, subunit A, domain 1"/>
    <property type="match status" value="1"/>
</dbReference>
<feature type="region of interest" description="Disordered" evidence="1">
    <location>
        <begin position="360"/>
        <end position="382"/>
    </location>
</feature>
<dbReference type="Gene3D" id="1.10.340.70">
    <property type="match status" value="1"/>
</dbReference>
<reference evidence="4" key="1">
    <citation type="journal article" date="2003" name="Mol. Genet. Genomics">
        <title>The GATE retrotransposon in Drosophila melanogaster: mobility in heterochromatin and aspects of its expression in germline tissues.</title>
        <authorList>
            <person name="Kogan G.L."/>
            <person name="Tulin A.V."/>
            <person name="Aravin A.A."/>
            <person name="Abramov Y.A."/>
            <person name="Kalmykova A.I."/>
            <person name="Maisonhaute C."/>
            <person name="Gvozdev V.A."/>
        </authorList>
    </citation>
    <scope>NUCLEOTIDE SEQUENCE</scope>
    <source>
        <strain evidence="4">Batumi L</strain>
    </source>
</reference>
<dbReference type="InterPro" id="IPR043502">
    <property type="entry name" value="DNA/RNA_pol_sf"/>
</dbReference>
<dbReference type="InterPro" id="IPR008042">
    <property type="entry name" value="Retrotrans_Pao"/>
</dbReference>
<dbReference type="EMBL" id="AJ010298">
    <property type="protein sequence ID" value="CAA09069.1"/>
    <property type="molecule type" value="Genomic_DNA"/>
</dbReference>
<evidence type="ECO:0000313" key="5">
    <source>
        <dbReference type="FlyBase" id="FBgn0044067"/>
    </source>
</evidence>
<dbReference type="InterPro" id="IPR012337">
    <property type="entry name" value="RNaseH-like_sf"/>
</dbReference>
<dbReference type="PIR" id="T13711">
    <property type="entry name" value="T13711"/>
</dbReference>
<evidence type="ECO:0000259" key="2">
    <source>
        <dbReference type="Pfam" id="PF00078"/>
    </source>
</evidence>
<dbReference type="Pfam" id="PF17921">
    <property type="entry name" value="Integrase_H2C2"/>
    <property type="match status" value="1"/>
</dbReference>
<feature type="compositionally biased region" description="Polar residues" evidence="1">
    <location>
        <begin position="363"/>
        <end position="377"/>
    </location>
</feature>
<proteinExistence type="predicted"/>
<dbReference type="Gene3D" id="3.30.420.10">
    <property type="entry name" value="Ribonuclease H-like superfamily/Ribonuclease H"/>
    <property type="match status" value="1"/>
</dbReference>
<gene>
    <name evidence="5" type="primary">polyprotein</name>
</gene>
<dbReference type="InterPro" id="IPR036397">
    <property type="entry name" value="RNaseH_sf"/>
</dbReference>
<dbReference type="Gene3D" id="3.30.70.270">
    <property type="match status" value="1"/>
</dbReference>
<feature type="domain" description="Integrase zinc-binding" evidence="3">
    <location>
        <begin position="1349"/>
        <end position="1395"/>
    </location>
</feature>
<name>O76925_DROME</name>
<dbReference type="InterPro" id="IPR043128">
    <property type="entry name" value="Rev_trsase/Diguanyl_cyclase"/>
</dbReference>
<feature type="domain" description="Reverse transcriptase" evidence="2">
    <location>
        <begin position="841"/>
        <end position="952"/>
    </location>
</feature>
<dbReference type="Pfam" id="PF00078">
    <property type="entry name" value="RVT_1"/>
    <property type="match status" value="1"/>
</dbReference>
<evidence type="ECO:0000256" key="1">
    <source>
        <dbReference type="SAM" id="MobiDB-lite"/>
    </source>
</evidence>
<dbReference type="InterPro" id="IPR041588">
    <property type="entry name" value="Integrase_H2C2"/>
</dbReference>
<dbReference type="Pfam" id="PF05380">
    <property type="entry name" value="Peptidase_A17"/>
    <property type="match status" value="1"/>
</dbReference>
<evidence type="ECO:0000313" key="4">
    <source>
        <dbReference type="EMBL" id="CAA09069.1"/>
    </source>
</evidence>
<dbReference type="PANTHER" id="PTHR47331">
    <property type="entry name" value="PHD-TYPE DOMAIN-CONTAINING PROTEIN"/>
    <property type="match status" value="1"/>
</dbReference>
<dbReference type="GO" id="GO:0042575">
    <property type="term" value="C:DNA polymerase complex"/>
    <property type="evidence" value="ECO:0007669"/>
    <property type="project" value="UniProtKB-ARBA"/>
</dbReference>
<dbReference type="Pfam" id="PF03564">
    <property type="entry name" value="DUF1759"/>
    <property type="match status" value="1"/>
</dbReference>
<feature type="region of interest" description="Disordered" evidence="1">
    <location>
        <begin position="1"/>
        <end position="31"/>
    </location>
</feature>